<feature type="domain" description="Translation elongation factor EF1B beta/delta subunit guanine nucleotide exchange" evidence="4">
    <location>
        <begin position="146"/>
        <end position="233"/>
    </location>
</feature>
<dbReference type="GO" id="GO:0005829">
    <property type="term" value="C:cytosol"/>
    <property type="evidence" value="ECO:0007669"/>
    <property type="project" value="TreeGrafter"/>
</dbReference>
<dbReference type="GO" id="GO:0005853">
    <property type="term" value="C:eukaryotic translation elongation factor 1 complex"/>
    <property type="evidence" value="ECO:0007669"/>
    <property type="project" value="InterPro"/>
</dbReference>
<keyword evidence="2" id="KW-0251">Elongation factor</keyword>
<evidence type="ECO:0000259" key="5">
    <source>
        <dbReference type="SMART" id="SM01182"/>
    </source>
</evidence>
<organism evidence="6 7">
    <name type="scientific">Pseudomicrostroma glucosiphilum</name>
    <dbReference type="NCBI Taxonomy" id="1684307"/>
    <lineage>
        <taxon>Eukaryota</taxon>
        <taxon>Fungi</taxon>
        <taxon>Dikarya</taxon>
        <taxon>Basidiomycota</taxon>
        <taxon>Ustilaginomycotina</taxon>
        <taxon>Exobasidiomycetes</taxon>
        <taxon>Microstromatales</taxon>
        <taxon>Microstromatales incertae sedis</taxon>
        <taxon>Pseudomicrostroma</taxon>
    </lineage>
</organism>
<reference evidence="6 7" key="1">
    <citation type="journal article" date="2018" name="Mol. Biol. Evol.">
        <title>Broad Genomic Sampling Reveals a Smut Pathogenic Ancestry of the Fungal Clade Ustilaginomycotina.</title>
        <authorList>
            <person name="Kijpornyongpan T."/>
            <person name="Mondo S.J."/>
            <person name="Barry K."/>
            <person name="Sandor L."/>
            <person name="Lee J."/>
            <person name="Lipzen A."/>
            <person name="Pangilinan J."/>
            <person name="LaButti K."/>
            <person name="Hainaut M."/>
            <person name="Henrissat B."/>
            <person name="Grigoriev I.V."/>
            <person name="Spatafora J.W."/>
            <person name="Aime M.C."/>
        </authorList>
    </citation>
    <scope>NUCLEOTIDE SEQUENCE [LARGE SCALE GENOMIC DNA]</scope>
    <source>
        <strain evidence="6 7">MCA 4718</strain>
    </source>
</reference>
<dbReference type="InterPro" id="IPR036282">
    <property type="entry name" value="Glutathione-S-Trfase_C_sf"/>
</dbReference>
<dbReference type="PROSITE" id="PS00824">
    <property type="entry name" value="EF1BD_1"/>
    <property type="match status" value="1"/>
</dbReference>
<dbReference type="OrthoDB" id="331763at2759"/>
<dbReference type="SMART" id="SM01182">
    <property type="entry name" value="EF-1_beta_acid"/>
    <property type="match status" value="1"/>
</dbReference>
<dbReference type="InterPro" id="IPR014038">
    <property type="entry name" value="EF1B_bsu/dsu_GNE"/>
</dbReference>
<dbReference type="RefSeq" id="XP_025348015.1">
    <property type="nucleotide sequence ID" value="XM_025490329.1"/>
</dbReference>
<dbReference type="Gene3D" id="1.20.1050.130">
    <property type="match status" value="1"/>
</dbReference>
<evidence type="ECO:0000313" key="7">
    <source>
        <dbReference type="Proteomes" id="UP000245942"/>
    </source>
</evidence>
<dbReference type="InterPro" id="IPR001326">
    <property type="entry name" value="Transl_elong_EF1B_B/D_CS"/>
</dbReference>
<dbReference type="InterPro" id="IPR014717">
    <property type="entry name" value="Transl_elong_EF1B/ribsomal_bS6"/>
</dbReference>
<dbReference type="Gene3D" id="3.30.70.60">
    <property type="match status" value="1"/>
</dbReference>
<dbReference type="Pfam" id="PF00736">
    <property type="entry name" value="EF1_GNE"/>
    <property type="match status" value="1"/>
</dbReference>
<sequence length="233" mass="25148">MSLPDFTSDSGLAKLEQFLSNKSYIDGHAPSKADVAVFEACSAPDATKYPNVARWFVHIAHFEKEHPNLPGDKAKAATLLGSTANTGVQSDAAKAVAVAGEDEDEDIDLFGSDDEEVDAENERIKAERVAEYEKKKAAKGPRAAAKSIVTLDVKPWDDETDLKAAEEGLRAIEVDGLVWGASKLVPVGYGVSKIQITLVVEDEKVSLDDLQERIADELEDYVQSTDIAAMAKI</sequence>
<dbReference type="EMBL" id="KZ819327">
    <property type="protein sequence ID" value="PWN20855.1"/>
    <property type="molecule type" value="Genomic_DNA"/>
</dbReference>
<dbReference type="GO" id="GO:0003746">
    <property type="term" value="F:translation elongation factor activity"/>
    <property type="evidence" value="ECO:0007669"/>
    <property type="project" value="UniProtKB-KW"/>
</dbReference>
<evidence type="ECO:0000256" key="1">
    <source>
        <dbReference type="ARBA" id="ARBA00007411"/>
    </source>
</evidence>
<dbReference type="SUPFAM" id="SSF47616">
    <property type="entry name" value="GST C-terminal domain-like"/>
    <property type="match status" value="1"/>
</dbReference>
<proteinExistence type="inferred from homology"/>
<dbReference type="PANTHER" id="PTHR11595">
    <property type="entry name" value="EF-HAND AND COILED-COIL DOMAIN-CONTAINING FAMILY MEMBER"/>
    <property type="match status" value="1"/>
</dbReference>
<protein>
    <recommendedName>
        <fullName evidence="8">Elongation factor 1-beta</fullName>
    </recommendedName>
</protein>
<feature type="domain" description="Elongation factor 1 beta central acidic region eukaryote" evidence="5">
    <location>
        <begin position="109"/>
        <end position="136"/>
    </location>
</feature>
<dbReference type="GO" id="GO:0005085">
    <property type="term" value="F:guanyl-nucleotide exchange factor activity"/>
    <property type="evidence" value="ECO:0007669"/>
    <property type="project" value="TreeGrafter"/>
</dbReference>
<dbReference type="InterPro" id="IPR049720">
    <property type="entry name" value="EF1B_bsu/dsu"/>
</dbReference>
<accession>A0A316UCT9</accession>
<dbReference type="FunFam" id="3.30.70.60:FF:000001">
    <property type="entry name" value="Elongation factor 1-beta 1 like"/>
    <property type="match status" value="1"/>
</dbReference>
<dbReference type="CDD" id="cd00292">
    <property type="entry name" value="EF1B"/>
    <property type="match status" value="1"/>
</dbReference>
<keyword evidence="3" id="KW-0648">Protein biosynthesis</keyword>
<dbReference type="SUPFAM" id="SSF54984">
    <property type="entry name" value="eEF-1beta-like"/>
    <property type="match status" value="1"/>
</dbReference>
<evidence type="ECO:0000259" key="4">
    <source>
        <dbReference type="SMART" id="SM00888"/>
    </source>
</evidence>
<evidence type="ECO:0008006" key="8">
    <source>
        <dbReference type="Google" id="ProtNLM"/>
    </source>
</evidence>
<dbReference type="Proteomes" id="UP000245942">
    <property type="component" value="Unassembled WGS sequence"/>
</dbReference>
<evidence type="ECO:0000256" key="2">
    <source>
        <dbReference type="ARBA" id="ARBA00022768"/>
    </source>
</evidence>
<dbReference type="InterPro" id="IPR018940">
    <property type="entry name" value="EF-1_beta_acid_region_euk"/>
</dbReference>
<dbReference type="AlphaFoldDB" id="A0A316UCT9"/>
<dbReference type="Pfam" id="PF10587">
    <property type="entry name" value="EF-1_beta_acid"/>
    <property type="match status" value="1"/>
</dbReference>
<evidence type="ECO:0000313" key="6">
    <source>
        <dbReference type="EMBL" id="PWN20855.1"/>
    </source>
</evidence>
<keyword evidence="7" id="KW-1185">Reference proteome</keyword>
<comment type="similarity">
    <text evidence="1">Belongs to the EF-1-beta/EF-1-delta family.</text>
</comment>
<dbReference type="GeneID" id="37012063"/>
<gene>
    <name evidence="6" type="ORF">BCV69DRAFT_249129</name>
</gene>
<dbReference type="STRING" id="1684307.A0A316UCT9"/>
<evidence type="ECO:0000256" key="3">
    <source>
        <dbReference type="ARBA" id="ARBA00022917"/>
    </source>
</evidence>
<name>A0A316UCT9_9BASI</name>
<dbReference type="InterPro" id="IPR036219">
    <property type="entry name" value="eEF-1beta-like_sf"/>
</dbReference>
<dbReference type="PANTHER" id="PTHR11595:SF21">
    <property type="entry name" value="ELONGATION FACTOR 1-BETA"/>
    <property type="match status" value="1"/>
</dbReference>
<dbReference type="SMART" id="SM00888">
    <property type="entry name" value="EF1_GNE"/>
    <property type="match status" value="1"/>
</dbReference>